<comment type="caution">
    <text evidence="2">The sequence shown here is derived from an EMBL/GenBank/DDBJ whole genome shotgun (WGS) entry which is preliminary data.</text>
</comment>
<organism evidence="2 3">
    <name type="scientific">Micromonospora maris</name>
    <dbReference type="NCBI Taxonomy" id="1003110"/>
    <lineage>
        <taxon>Bacteria</taxon>
        <taxon>Bacillati</taxon>
        <taxon>Actinomycetota</taxon>
        <taxon>Actinomycetes</taxon>
        <taxon>Micromonosporales</taxon>
        <taxon>Micromonosporaceae</taxon>
        <taxon>Micromonospora</taxon>
    </lineage>
</organism>
<proteinExistence type="predicted"/>
<dbReference type="InterPro" id="IPR058932">
    <property type="entry name" value="KDD_N"/>
</dbReference>
<gene>
    <name evidence="2" type="ORF">ADL17_15570</name>
</gene>
<evidence type="ECO:0000259" key="1">
    <source>
        <dbReference type="Pfam" id="PF26370"/>
    </source>
</evidence>
<sequence>MTSPVGLHRVVEPAGVLPQAAWRLDARPEIAANEVRIRVERLNLDAASFRQLFDKHGGDGDAVRAEVLEIISTRGKMQNPVTGSGGMLIGTVEEAGRRSPLGLKSGERVATLVSLTLTPLVVTDGLARWDGRSEQVPCDGWAILFARSVAAVLPEDLDPQLSLAVLDVCGAPALTARVVSRYVAERAVGGPPVTVAVIGGAGKSGSLSLAAARQAGAGRTVGVVPVAAERDALTAAGLCDAVAMADARDPVALSTAVTSALGMPADVTVVCVDVPGCEHGAVLATADGGTVIFFSMATSFSAAALGAEGLAADVTMLVGNGYVPGHAELALGLLRGDPGVRGLFEARLAAD</sequence>
<dbReference type="Proteomes" id="UP000053246">
    <property type="component" value="Unassembled WGS sequence"/>
</dbReference>
<protein>
    <submittedName>
        <fullName evidence="2">Zinc-binding alcohol dehydrogenase</fullName>
    </submittedName>
</protein>
<dbReference type="Gene3D" id="3.40.50.720">
    <property type="entry name" value="NAD(P)-binding Rossmann-like Domain"/>
    <property type="match status" value="1"/>
</dbReference>
<evidence type="ECO:0000313" key="2">
    <source>
        <dbReference type="EMBL" id="KUJ44587.1"/>
    </source>
</evidence>
<reference evidence="2 3" key="1">
    <citation type="submission" date="2015-10" db="EMBL/GenBank/DDBJ databases">
        <authorList>
            <person name="Ju K.-S."/>
            <person name="Doroghazi J.R."/>
            <person name="Metcalf W.W."/>
        </authorList>
    </citation>
    <scope>NUCLEOTIDE SEQUENCE [LARGE SCALE GENOMIC DNA]</scope>
    <source>
        <strain evidence="2 3">NRRL B-24793</strain>
    </source>
</reference>
<dbReference type="AlphaFoldDB" id="A0A9X0I0P7"/>
<dbReference type="Gene3D" id="3.90.180.10">
    <property type="entry name" value="Medium-chain alcohol dehydrogenases, catalytic domain"/>
    <property type="match status" value="1"/>
</dbReference>
<keyword evidence="3" id="KW-1185">Reference proteome</keyword>
<dbReference type="SUPFAM" id="SSF51735">
    <property type="entry name" value="NAD(P)-binding Rossmann-fold domains"/>
    <property type="match status" value="1"/>
</dbReference>
<evidence type="ECO:0000313" key="3">
    <source>
        <dbReference type="Proteomes" id="UP000053246"/>
    </source>
</evidence>
<accession>A0A9X0I0P7</accession>
<name>A0A9X0I0P7_9ACTN</name>
<dbReference type="EMBL" id="LMWI01000002">
    <property type="protein sequence ID" value="KUJ44587.1"/>
    <property type="molecule type" value="Genomic_DNA"/>
</dbReference>
<dbReference type="Pfam" id="PF26370">
    <property type="entry name" value="KDD_N"/>
    <property type="match status" value="1"/>
</dbReference>
<dbReference type="InterPro" id="IPR036291">
    <property type="entry name" value="NAD(P)-bd_dom_sf"/>
</dbReference>
<feature type="domain" description="L-erythro-3,5-diaminohexanoate dehydrogenase N-terminal" evidence="1">
    <location>
        <begin position="8"/>
        <end position="154"/>
    </location>
</feature>